<dbReference type="GO" id="GO:0044010">
    <property type="term" value="P:single-species biofilm formation"/>
    <property type="evidence" value="ECO:0007669"/>
    <property type="project" value="InterPro"/>
</dbReference>
<dbReference type="GO" id="GO:0000987">
    <property type="term" value="F:cis-regulatory region sequence-specific DNA binding"/>
    <property type="evidence" value="ECO:0007669"/>
    <property type="project" value="InterPro"/>
</dbReference>
<evidence type="ECO:0000313" key="4">
    <source>
        <dbReference type="Proteomes" id="UP000293172"/>
    </source>
</evidence>
<reference evidence="3 4" key="1">
    <citation type="submission" date="2018-06" db="EMBL/GenBank/DDBJ databases">
        <title>Three novel Pseudomonas species isolated from symptomatic oak.</title>
        <authorList>
            <person name="Bueno-Gonzalez V."/>
            <person name="Brady C."/>
        </authorList>
    </citation>
    <scope>NUCLEOTIDE SEQUENCE [LARGE SCALE GENOMIC DNA]</scope>
    <source>
        <strain evidence="3 4">P6B</strain>
    </source>
</reference>
<protein>
    <submittedName>
        <fullName evidence="3">Type II toxin-antitoxin system antitoxin, RelB/DinJ family</fullName>
    </submittedName>
</protein>
<dbReference type="PANTHER" id="PTHR38781">
    <property type="entry name" value="ANTITOXIN DINJ-RELATED"/>
    <property type="match status" value="1"/>
</dbReference>
<dbReference type="OrthoDB" id="3174560at2"/>
<dbReference type="GO" id="GO:0015643">
    <property type="term" value="F:toxic substance binding"/>
    <property type="evidence" value="ECO:0007669"/>
    <property type="project" value="InterPro"/>
</dbReference>
<organism evidence="3 4">
    <name type="scientific">Phytopseudomonas dryadis</name>
    <dbReference type="NCBI Taxonomy" id="2487520"/>
    <lineage>
        <taxon>Bacteria</taxon>
        <taxon>Pseudomonadati</taxon>
        <taxon>Pseudomonadota</taxon>
        <taxon>Gammaproteobacteria</taxon>
        <taxon>Pseudomonadales</taxon>
        <taxon>Pseudomonadaceae</taxon>
        <taxon>Phytopseudomonas</taxon>
    </lineage>
</organism>
<dbReference type="InterPro" id="IPR026262">
    <property type="entry name" value="DinJ"/>
</dbReference>
<proteinExistence type="inferred from homology"/>
<gene>
    <name evidence="3" type="ORF">DNK44_24510</name>
</gene>
<dbReference type="Gene3D" id="1.10.1220.10">
    <property type="entry name" value="Met repressor-like"/>
    <property type="match status" value="1"/>
</dbReference>
<dbReference type="Pfam" id="PF04221">
    <property type="entry name" value="RelB"/>
    <property type="match status" value="1"/>
</dbReference>
<sequence length="87" mass="9297">MATTADTVVRARIDTATKEAAARRLSESGLSISEAIRLMMTQIAAGQDLPYDRTPNKATANAMAELIAGKGKKKVRSVDALFDELSD</sequence>
<evidence type="ECO:0000313" key="3">
    <source>
        <dbReference type="EMBL" id="TBU85206.1"/>
    </source>
</evidence>
<keyword evidence="2" id="KW-1277">Toxin-antitoxin system</keyword>
<dbReference type="PANTHER" id="PTHR38781:SF1">
    <property type="entry name" value="ANTITOXIN DINJ-RELATED"/>
    <property type="match status" value="1"/>
</dbReference>
<dbReference type="GO" id="GO:0006351">
    <property type="term" value="P:DNA-templated transcription"/>
    <property type="evidence" value="ECO:0007669"/>
    <property type="project" value="TreeGrafter"/>
</dbReference>
<dbReference type="InterPro" id="IPR007337">
    <property type="entry name" value="RelB/DinJ"/>
</dbReference>
<evidence type="ECO:0000256" key="2">
    <source>
        <dbReference type="ARBA" id="ARBA00022649"/>
    </source>
</evidence>
<dbReference type="Proteomes" id="UP000293172">
    <property type="component" value="Unassembled WGS sequence"/>
</dbReference>
<comment type="similarity">
    <text evidence="1">Belongs to the RelB/DinJ antitoxin family.</text>
</comment>
<dbReference type="EMBL" id="QJUL01000061">
    <property type="protein sequence ID" value="TBU85206.1"/>
    <property type="molecule type" value="Genomic_DNA"/>
</dbReference>
<dbReference type="AlphaFoldDB" id="A0A4Q9QSW6"/>
<dbReference type="PIRSF" id="PIRSF003108">
    <property type="entry name" value="DinJ"/>
    <property type="match status" value="1"/>
</dbReference>
<comment type="caution">
    <text evidence="3">The sequence shown here is derived from an EMBL/GenBank/DDBJ whole genome shotgun (WGS) entry which is preliminary data.</text>
</comment>
<name>A0A4Q9QSW6_9GAMM</name>
<dbReference type="NCBIfam" id="TIGR02384">
    <property type="entry name" value="RelB_DinJ"/>
    <property type="match status" value="1"/>
</dbReference>
<dbReference type="RefSeq" id="WP_131199317.1">
    <property type="nucleotide sequence ID" value="NZ_QJUL01000061.1"/>
</dbReference>
<dbReference type="InterPro" id="IPR013321">
    <property type="entry name" value="Arc_rbn_hlx_hlx"/>
</dbReference>
<evidence type="ECO:0000256" key="1">
    <source>
        <dbReference type="ARBA" id="ARBA00010562"/>
    </source>
</evidence>
<dbReference type="GO" id="GO:0006355">
    <property type="term" value="P:regulation of DNA-templated transcription"/>
    <property type="evidence" value="ECO:0007669"/>
    <property type="project" value="InterPro"/>
</dbReference>
<accession>A0A4Q9QSW6</accession>